<dbReference type="AlphaFoldDB" id="W4VNI5"/>
<gene>
    <name evidence="2" type="ORF">JCM21714_3558</name>
</gene>
<name>W4VNI5_9BACI</name>
<evidence type="ECO:0000313" key="2">
    <source>
        <dbReference type="EMBL" id="GAE94403.1"/>
    </source>
</evidence>
<evidence type="ECO:0000259" key="1">
    <source>
        <dbReference type="Pfam" id="PF19886"/>
    </source>
</evidence>
<sequence length="143" mass="15648">MNHQKSLRTTSLLLAIVLVFTQLSSAVMPSIQVQAEEVEMISVSQALSESHGTVVTMQGYIVAAFNGQYAIEVADENNQEAASIIVKLETNQREQFSPNLNEAVLGKKIIVAGTRDVYSSQQSIEYVTSIVFAEGGWNRRGRA</sequence>
<evidence type="ECO:0000313" key="3">
    <source>
        <dbReference type="Proteomes" id="UP000019102"/>
    </source>
</evidence>
<dbReference type="eggNOG" id="COG4085">
    <property type="taxonomic scope" value="Bacteria"/>
</dbReference>
<feature type="domain" description="Endonuclease YhcR N-terminal" evidence="1">
    <location>
        <begin position="42"/>
        <end position="132"/>
    </location>
</feature>
<dbReference type="STRING" id="1298598.JCM21714_3558"/>
<protein>
    <recommendedName>
        <fullName evidence="1">Endonuclease YhcR N-terminal domain-containing protein</fullName>
    </recommendedName>
</protein>
<reference evidence="2 3" key="1">
    <citation type="journal article" date="2014" name="Genome Announc.">
        <title>Draft Genome Sequence of the Boron-Tolerant and Moderately Halotolerant Bacterium Gracilibacillus boraciitolerans JCM 21714T.</title>
        <authorList>
            <person name="Ahmed I."/>
            <person name="Oshima K."/>
            <person name="Suda W."/>
            <person name="Kitamura K."/>
            <person name="Iida T."/>
            <person name="Ohmori Y."/>
            <person name="Fujiwara T."/>
            <person name="Hattori M."/>
            <person name="Ohkuma M."/>
        </authorList>
    </citation>
    <scope>NUCLEOTIDE SEQUENCE [LARGE SCALE GENOMIC DNA]</scope>
    <source>
        <strain evidence="2 3">JCM 21714</strain>
    </source>
</reference>
<keyword evidence="3" id="KW-1185">Reference proteome</keyword>
<dbReference type="InterPro" id="IPR045939">
    <property type="entry name" value="YhcR_N"/>
</dbReference>
<dbReference type="EMBL" id="BAVS01000023">
    <property type="protein sequence ID" value="GAE94403.1"/>
    <property type="molecule type" value="Genomic_DNA"/>
</dbReference>
<dbReference type="RefSeq" id="WP_035724929.1">
    <property type="nucleotide sequence ID" value="NZ_BAVS01000023.1"/>
</dbReference>
<dbReference type="OrthoDB" id="9801679at2"/>
<accession>W4VNI5</accession>
<comment type="caution">
    <text evidence="2">The sequence shown here is derived from an EMBL/GenBank/DDBJ whole genome shotgun (WGS) entry which is preliminary data.</text>
</comment>
<dbReference type="Proteomes" id="UP000019102">
    <property type="component" value="Unassembled WGS sequence"/>
</dbReference>
<organism evidence="2 3">
    <name type="scientific">Gracilibacillus boraciitolerans JCM 21714</name>
    <dbReference type="NCBI Taxonomy" id="1298598"/>
    <lineage>
        <taxon>Bacteria</taxon>
        <taxon>Bacillati</taxon>
        <taxon>Bacillota</taxon>
        <taxon>Bacilli</taxon>
        <taxon>Bacillales</taxon>
        <taxon>Bacillaceae</taxon>
        <taxon>Gracilibacillus</taxon>
    </lineage>
</organism>
<dbReference type="Pfam" id="PF19886">
    <property type="entry name" value="DUF6359"/>
    <property type="match status" value="1"/>
</dbReference>
<proteinExistence type="predicted"/>